<name>A0A074M7D7_9SPHN</name>
<dbReference type="EMBL" id="JMIX01000015">
    <property type="protein sequence ID" value="KEO89334.1"/>
    <property type="molecule type" value="Genomic_DNA"/>
</dbReference>
<dbReference type="AlphaFoldDB" id="A0A074M7D7"/>
<sequence>MRAFLSAALACAALLPAACSDSEEEAGPVDEPAASGDASPAAGSSATTERGIRQDAIEGATPNEERVATLGLLNKRNNLSEDIELKPGESREIGPVIVTLATCERTPPWEMPQETGAFVQVDVLERGESEHRRVFSGWLFKQSPSLNVVEHPIYDVWVKDCAMRFPGEEDLPAPSQD</sequence>
<feature type="chain" id="PRO_5001699039" description="DUF2155 domain-containing protein" evidence="2">
    <location>
        <begin position="21"/>
        <end position="177"/>
    </location>
</feature>
<dbReference type="Proteomes" id="UP000027866">
    <property type="component" value="Unassembled WGS sequence"/>
</dbReference>
<evidence type="ECO:0000313" key="3">
    <source>
        <dbReference type="EMBL" id="KEO89334.1"/>
    </source>
</evidence>
<keyword evidence="2" id="KW-0732">Signal</keyword>
<organism evidence="3 4">
    <name type="scientific">Erythrobacter litoralis</name>
    <dbReference type="NCBI Taxonomy" id="39960"/>
    <lineage>
        <taxon>Bacteria</taxon>
        <taxon>Pseudomonadati</taxon>
        <taxon>Pseudomonadota</taxon>
        <taxon>Alphaproteobacteria</taxon>
        <taxon>Sphingomonadales</taxon>
        <taxon>Erythrobacteraceae</taxon>
        <taxon>Erythrobacter/Porphyrobacter group</taxon>
        <taxon>Erythrobacter</taxon>
    </lineage>
</organism>
<accession>A0A074M7D7</accession>
<evidence type="ECO:0000313" key="4">
    <source>
        <dbReference type="Proteomes" id="UP000027866"/>
    </source>
</evidence>
<keyword evidence="4" id="KW-1185">Reference proteome</keyword>
<protein>
    <recommendedName>
        <fullName evidence="5">DUF2155 domain-containing protein</fullName>
    </recommendedName>
</protein>
<feature type="compositionally biased region" description="Low complexity" evidence="1">
    <location>
        <begin position="30"/>
        <end position="49"/>
    </location>
</feature>
<feature type="signal peptide" evidence="2">
    <location>
        <begin position="1"/>
        <end position="20"/>
    </location>
</feature>
<dbReference type="Pfam" id="PF09923">
    <property type="entry name" value="DUF2155"/>
    <property type="match status" value="1"/>
</dbReference>
<reference evidence="3 4" key="1">
    <citation type="submission" date="2014-04" db="EMBL/GenBank/DDBJ databases">
        <title>A comprehensive comparison of genomes of Erythrobacter spp. Strains.</title>
        <authorList>
            <person name="Zheng Q."/>
        </authorList>
    </citation>
    <scope>NUCLEOTIDE SEQUENCE [LARGE SCALE GENOMIC DNA]</scope>
    <source>
        <strain evidence="3 4">DSM 8509</strain>
    </source>
</reference>
<proteinExistence type="predicted"/>
<gene>
    <name evidence="3" type="ORF">EH32_04180</name>
</gene>
<evidence type="ECO:0008006" key="5">
    <source>
        <dbReference type="Google" id="ProtNLM"/>
    </source>
</evidence>
<evidence type="ECO:0000256" key="1">
    <source>
        <dbReference type="SAM" id="MobiDB-lite"/>
    </source>
</evidence>
<dbReference type="RefSeq" id="WP_034906796.1">
    <property type="nucleotide sequence ID" value="NZ_CP017057.1"/>
</dbReference>
<dbReference type="OrthoDB" id="9810376at2"/>
<dbReference type="KEGG" id="elq:Ga0102493_11502"/>
<feature type="region of interest" description="Disordered" evidence="1">
    <location>
        <begin position="20"/>
        <end position="63"/>
    </location>
</feature>
<comment type="caution">
    <text evidence="3">The sequence shown here is derived from an EMBL/GenBank/DDBJ whole genome shotgun (WGS) entry which is preliminary data.</text>
</comment>
<dbReference type="InterPro" id="IPR019225">
    <property type="entry name" value="DUF2155"/>
</dbReference>
<evidence type="ECO:0000256" key="2">
    <source>
        <dbReference type="SAM" id="SignalP"/>
    </source>
</evidence>